<protein>
    <submittedName>
        <fullName evidence="1">CLUMA_CG009509, isoform A</fullName>
    </submittedName>
</protein>
<accession>A0A1J1ICB3</accession>
<reference evidence="1 2" key="1">
    <citation type="submission" date="2015-04" db="EMBL/GenBank/DDBJ databases">
        <authorList>
            <person name="Syromyatnikov M.Y."/>
            <person name="Popov V.N."/>
        </authorList>
    </citation>
    <scope>NUCLEOTIDE SEQUENCE [LARGE SCALE GENOMIC DNA]</scope>
</reference>
<gene>
    <name evidence="1" type="ORF">CLUMA_CG009509</name>
</gene>
<evidence type="ECO:0000313" key="1">
    <source>
        <dbReference type="EMBL" id="CRK96073.1"/>
    </source>
</evidence>
<name>A0A1J1ICB3_9DIPT</name>
<dbReference type="EMBL" id="CVRI01000043">
    <property type="protein sequence ID" value="CRK96073.1"/>
    <property type="molecule type" value="Genomic_DNA"/>
</dbReference>
<keyword evidence="2" id="KW-1185">Reference proteome</keyword>
<dbReference type="AlphaFoldDB" id="A0A1J1ICB3"/>
<proteinExistence type="predicted"/>
<dbReference type="Proteomes" id="UP000183832">
    <property type="component" value="Unassembled WGS sequence"/>
</dbReference>
<organism evidence="1 2">
    <name type="scientific">Clunio marinus</name>
    <dbReference type="NCBI Taxonomy" id="568069"/>
    <lineage>
        <taxon>Eukaryota</taxon>
        <taxon>Metazoa</taxon>
        <taxon>Ecdysozoa</taxon>
        <taxon>Arthropoda</taxon>
        <taxon>Hexapoda</taxon>
        <taxon>Insecta</taxon>
        <taxon>Pterygota</taxon>
        <taxon>Neoptera</taxon>
        <taxon>Endopterygota</taxon>
        <taxon>Diptera</taxon>
        <taxon>Nematocera</taxon>
        <taxon>Chironomoidea</taxon>
        <taxon>Chironomidae</taxon>
        <taxon>Clunio</taxon>
    </lineage>
</organism>
<evidence type="ECO:0000313" key="2">
    <source>
        <dbReference type="Proteomes" id="UP000183832"/>
    </source>
</evidence>
<sequence length="60" mass="6791">MTMIQIEKLISQGFRQSQIVVNRGRVENRTTYPADPPKAYCKYADFLCGTGGFDSLILTF</sequence>